<reference evidence="2 3" key="1">
    <citation type="journal article" date="2008" name="PLoS ONE">
        <title>Environmental adaptation: genomic analysis of the piezotolerant and psychrotolerant deep-sea iron reducing bacterium Shewanella piezotolerans WP3.</title>
        <authorList>
            <person name="Wang F."/>
            <person name="Wang J."/>
            <person name="Jian H."/>
            <person name="Zhang B."/>
            <person name="Li S."/>
            <person name="Wang F."/>
            <person name="Zeng X."/>
            <person name="Gao L."/>
            <person name="Bartlett D.H."/>
            <person name="Yu J."/>
            <person name="Hu S."/>
            <person name="Xiao X."/>
        </authorList>
    </citation>
    <scope>NUCLEOTIDE SEQUENCE [LARGE SCALE GENOMIC DNA]</scope>
    <source>
        <strain evidence="3">WP3 / JCM 13877</strain>
    </source>
</reference>
<dbReference type="EMBL" id="CP000472">
    <property type="protein sequence ID" value="ACJ31571.1"/>
    <property type="molecule type" value="Genomic_DNA"/>
</dbReference>
<dbReference type="OrthoDB" id="5703905at2"/>
<dbReference type="HOGENOM" id="CLU_1093700_0_0_6"/>
<evidence type="ECO:0000256" key="1">
    <source>
        <dbReference type="SAM" id="Coils"/>
    </source>
</evidence>
<dbReference type="eggNOG" id="ENOG5032WDT">
    <property type="taxonomic scope" value="Bacteria"/>
</dbReference>
<sequence>MKPLLLRISLTLTWLWFGVVQAETPELAKLDRLMSQQLQVERATAALQIEAQQSLADNKRLLALYQQEHKALTNALERQQLQQSEVAEQRIALLNSQAQQEQRSEQYLQQLEQGLQLVNSLWLQLPHPLQQGLQAESQQLADLQLGLSVRYGALIAILSRLEEFNASISLHQGTIVHEAENWRAEQLFIGLAQGYYRLPDGKGVGVGYATDGLWQWHSAPQYKAQINHAFAIYQGQQSVEFISLPLAAVAEVQP</sequence>
<evidence type="ECO:0000313" key="2">
    <source>
        <dbReference type="EMBL" id="ACJ31571.1"/>
    </source>
</evidence>
<protein>
    <recommendedName>
        <fullName evidence="4">TonB system biopolymer transport component</fullName>
    </recommendedName>
</protein>
<dbReference type="STRING" id="225849.swp_4954"/>
<dbReference type="Proteomes" id="UP000000753">
    <property type="component" value="Chromosome"/>
</dbReference>
<dbReference type="KEGG" id="swp:swp_4954"/>
<evidence type="ECO:0000313" key="3">
    <source>
        <dbReference type="Proteomes" id="UP000000753"/>
    </source>
</evidence>
<accession>B8CV95</accession>
<keyword evidence="1" id="KW-0175">Coiled coil</keyword>
<dbReference type="InterPro" id="IPR016866">
    <property type="entry name" value="UCP028069"/>
</dbReference>
<name>B8CV95_SHEPW</name>
<dbReference type="RefSeq" id="WP_020914900.1">
    <property type="nucleotide sequence ID" value="NC_011566.1"/>
</dbReference>
<organism evidence="2 3">
    <name type="scientific">Shewanella piezotolerans (strain WP3 / JCM 13877)</name>
    <dbReference type="NCBI Taxonomy" id="225849"/>
    <lineage>
        <taxon>Bacteria</taxon>
        <taxon>Pseudomonadati</taxon>
        <taxon>Pseudomonadota</taxon>
        <taxon>Gammaproteobacteria</taxon>
        <taxon>Alteromonadales</taxon>
        <taxon>Shewanellaceae</taxon>
        <taxon>Shewanella</taxon>
    </lineage>
</organism>
<dbReference type="Pfam" id="PF11932">
    <property type="entry name" value="DUF3450"/>
    <property type="match status" value="1"/>
</dbReference>
<feature type="coiled-coil region" evidence="1">
    <location>
        <begin position="62"/>
        <end position="104"/>
    </location>
</feature>
<gene>
    <name evidence="2" type="ordered locus">swp_4954</name>
</gene>
<proteinExistence type="predicted"/>
<keyword evidence="3" id="KW-1185">Reference proteome</keyword>
<evidence type="ECO:0008006" key="4">
    <source>
        <dbReference type="Google" id="ProtNLM"/>
    </source>
</evidence>
<dbReference type="AlphaFoldDB" id="B8CV95"/>